<dbReference type="EC" id="2.3.1.-" evidence="1"/>
<proteinExistence type="predicted"/>
<dbReference type="Proteomes" id="UP001631969">
    <property type="component" value="Unassembled WGS sequence"/>
</dbReference>
<evidence type="ECO:0000313" key="2">
    <source>
        <dbReference type="Proteomes" id="UP001631969"/>
    </source>
</evidence>
<organism evidence="1 2">
    <name type="scientific">Paenibacillus mesotrionivorans</name>
    <dbReference type="NCBI Taxonomy" id="3160968"/>
    <lineage>
        <taxon>Bacteria</taxon>
        <taxon>Bacillati</taxon>
        <taxon>Bacillota</taxon>
        <taxon>Bacilli</taxon>
        <taxon>Bacillales</taxon>
        <taxon>Paenibacillaceae</taxon>
        <taxon>Paenibacillus</taxon>
    </lineage>
</organism>
<keyword evidence="2" id="KW-1185">Reference proteome</keyword>
<comment type="caution">
    <text evidence="1">The sequence shown here is derived from an EMBL/GenBank/DDBJ whole genome shotgun (WGS) entry which is preliminary data.</text>
</comment>
<keyword evidence="1" id="KW-0012">Acyltransferase</keyword>
<accession>A0ACC7P431</accession>
<protein>
    <submittedName>
        <fullName evidence="1">CatB-related O-acetyltransferase</fullName>
        <ecNumber evidence="1">2.3.1.-</ecNumber>
    </submittedName>
</protein>
<reference evidence="1" key="1">
    <citation type="submission" date="2024-12" db="EMBL/GenBank/DDBJ databases">
        <authorList>
            <person name="Wu N."/>
        </authorList>
    </citation>
    <scope>NUCLEOTIDE SEQUENCE</scope>
    <source>
        <strain evidence="1">P15</strain>
    </source>
</reference>
<evidence type="ECO:0000313" key="1">
    <source>
        <dbReference type="EMBL" id="MFM9331030.1"/>
    </source>
</evidence>
<sequence>MANVFEHWTKSYVLKDHITNKNIIAGDYSYYSGFYHQQHFEDYCVRYLSPDRDDVDRLVIGRYCSIGSGAVFIMCGNQGHRMDWVTTYPFYYTPDLYEGAENGYLAKGDTVIGNDVWIGTEAMIMPGITIGDGAVIASRAVVTKDVPPFAVVGGNPAKVIRQRFSDEEIRLLQETKWWERDIETVKPLIPLLTSNKIEELANRLRSLT</sequence>
<keyword evidence="1" id="KW-0808">Transferase</keyword>
<dbReference type="EMBL" id="JBJURJ010000016">
    <property type="protein sequence ID" value="MFM9331030.1"/>
    <property type="molecule type" value="Genomic_DNA"/>
</dbReference>
<gene>
    <name evidence="1" type="ORF">ACI1P1_22310</name>
</gene>
<name>A0ACC7P431_9BACL</name>